<keyword evidence="1" id="KW-1133">Transmembrane helix</keyword>
<evidence type="ECO:0000313" key="3">
    <source>
        <dbReference type="EMBL" id="KAE8977556.1"/>
    </source>
</evidence>
<evidence type="ECO:0000256" key="1">
    <source>
        <dbReference type="SAM" id="Phobius"/>
    </source>
</evidence>
<evidence type="ECO:0000313" key="5">
    <source>
        <dbReference type="EMBL" id="KAE9288117.1"/>
    </source>
</evidence>
<evidence type="ECO:0000313" key="7">
    <source>
        <dbReference type="Proteomes" id="UP000434957"/>
    </source>
</evidence>
<keyword evidence="7" id="KW-1185">Reference proteome</keyword>
<sequence length="130" mass="13794">MRLHVILALIVVTFVANSAMGFASAEDTTDSNNSKRVALNKIVKRLRASREVGGEERGEGAQVAMMVGAAQAANHPSNRVDWTQYTQSIVHSVEDNRPVPKAFVALLVVLGLVVAAGAVTLSVKAAQRNS</sequence>
<protein>
    <recommendedName>
        <fullName evidence="9">RxLR effector protein</fullName>
    </recommendedName>
</protein>
<reference evidence="6 8" key="1">
    <citation type="submission" date="2018-09" db="EMBL/GenBank/DDBJ databases">
        <title>Genomic investigation of the strawberry pathogen Phytophthora fragariae indicates pathogenicity is determined by transcriptional variation in three key races.</title>
        <authorList>
            <person name="Adams T.M."/>
            <person name="Armitage A.D."/>
            <person name="Sobczyk M.K."/>
            <person name="Bates H.J."/>
            <person name="Dunwell J.M."/>
            <person name="Nellist C.F."/>
            <person name="Harrison R.J."/>
        </authorList>
    </citation>
    <scope>NUCLEOTIDE SEQUENCE [LARGE SCALE GENOMIC DNA]</scope>
    <source>
        <strain evidence="4 6">SCRP249</strain>
        <strain evidence="3 8">SCRP324</strain>
        <strain evidence="5 7">SCRP333</strain>
    </source>
</reference>
<dbReference type="AlphaFoldDB" id="A0A6A3LUS4"/>
<feature type="chain" id="PRO_5036165031" description="RxLR effector protein" evidence="2">
    <location>
        <begin position="26"/>
        <end position="130"/>
    </location>
</feature>
<dbReference type="Proteomes" id="UP000429607">
    <property type="component" value="Unassembled WGS sequence"/>
</dbReference>
<gene>
    <name evidence="4" type="ORF">PR001_g13016</name>
    <name evidence="3" type="ORF">PR002_g24978</name>
    <name evidence="5" type="ORF">PR003_g25882</name>
</gene>
<dbReference type="EMBL" id="QXFT01003211">
    <property type="protein sequence ID" value="KAE9288117.1"/>
    <property type="molecule type" value="Genomic_DNA"/>
</dbReference>
<evidence type="ECO:0008006" key="9">
    <source>
        <dbReference type="Google" id="ProtNLM"/>
    </source>
</evidence>
<accession>A0A6A3LUS4</accession>
<keyword evidence="2" id="KW-0732">Signal</keyword>
<feature type="signal peptide" evidence="2">
    <location>
        <begin position="1"/>
        <end position="25"/>
    </location>
</feature>
<evidence type="ECO:0000313" key="4">
    <source>
        <dbReference type="EMBL" id="KAE9023026.1"/>
    </source>
</evidence>
<keyword evidence="1" id="KW-0472">Membrane</keyword>
<feature type="transmembrane region" description="Helical" evidence="1">
    <location>
        <begin position="102"/>
        <end position="123"/>
    </location>
</feature>
<dbReference type="EMBL" id="QXFV01000869">
    <property type="protein sequence ID" value="KAE9023026.1"/>
    <property type="molecule type" value="Genomic_DNA"/>
</dbReference>
<evidence type="ECO:0000313" key="6">
    <source>
        <dbReference type="Proteomes" id="UP000429607"/>
    </source>
</evidence>
<keyword evidence="1" id="KW-0812">Transmembrane</keyword>
<dbReference type="Proteomes" id="UP000434957">
    <property type="component" value="Unassembled WGS sequence"/>
</dbReference>
<evidence type="ECO:0000256" key="2">
    <source>
        <dbReference type="SAM" id="SignalP"/>
    </source>
</evidence>
<name>A0A6A3LUS4_9STRA</name>
<comment type="caution">
    <text evidence="4">The sequence shown here is derived from an EMBL/GenBank/DDBJ whole genome shotgun (WGS) entry which is preliminary data.</text>
</comment>
<dbReference type="Proteomes" id="UP000435112">
    <property type="component" value="Unassembled WGS sequence"/>
</dbReference>
<evidence type="ECO:0000313" key="8">
    <source>
        <dbReference type="Proteomes" id="UP000435112"/>
    </source>
</evidence>
<organism evidence="4 6">
    <name type="scientific">Phytophthora rubi</name>
    <dbReference type="NCBI Taxonomy" id="129364"/>
    <lineage>
        <taxon>Eukaryota</taxon>
        <taxon>Sar</taxon>
        <taxon>Stramenopiles</taxon>
        <taxon>Oomycota</taxon>
        <taxon>Peronosporomycetes</taxon>
        <taxon>Peronosporales</taxon>
        <taxon>Peronosporaceae</taxon>
        <taxon>Phytophthora</taxon>
    </lineage>
</organism>
<proteinExistence type="predicted"/>
<dbReference type="OrthoDB" id="129842at2759"/>
<dbReference type="EMBL" id="QXFU01003189">
    <property type="protein sequence ID" value="KAE8977556.1"/>
    <property type="molecule type" value="Genomic_DNA"/>
</dbReference>